<feature type="domain" description="ABC transporter" evidence="5">
    <location>
        <begin position="2"/>
        <end position="228"/>
    </location>
</feature>
<dbReference type="PROSITE" id="PS50893">
    <property type="entry name" value="ABC_TRANSPORTER_2"/>
    <property type="match status" value="1"/>
</dbReference>
<dbReference type="GO" id="GO:0055085">
    <property type="term" value="P:transmembrane transport"/>
    <property type="evidence" value="ECO:0007669"/>
    <property type="project" value="UniProtKB-ARBA"/>
</dbReference>
<dbReference type="RefSeq" id="WP_239676840.1">
    <property type="nucleotide sequence ID" value="NZ_CP070499.1"/>
</dbReference>
<evidence type="ECO:0000256" key="1">
    <source>
        <dbReference type="ARBA" id="ARBA00005417"/>
    </source>
</evidence>
<evidence type="ECO:0000313" key="6">
    <source>
        <dbReference type="EMBL" id="QSB14688.1"/>
    </source>
</evidence>
<accession>A0A895YLD9</accession>
<dbReference type="SMART" id="SM00382">
    <property type="entry name" value="AAA"/>
    <property type="match status" value="1"/>
</dbReference>
<sequence length="228" mass="24552">MLRADQVRVSYGGGQDRVTALPGVDLSLPAGGRIGLVGPSGSGKSTLALVLALLLAPDAGRVELDGEPVPGAGLSLPKRLRRRVQLLWQSPRAATDPRLRLGQLLLEPLAAHRELPPRPDRPELLRRLSEPVGLTPELLRRYPHEVSDGQLQRAALARALALRPGYLICDEPTAMLDVSSQAGLLATLAEQQRSHGLGILLVTHDRLLADHWCEQVLDLRELAAEPAG</sequence>
<dbReference type="PANTHER" id="PTHR43776:SF7">
    <property type="entry name" value="D,D-DIPEPTIDE TRANSPORT ATP-BINDING PROTEIN DDPF-RELATED"/>
    <property type="match status" value="1"/>
</dbReference>
<gene>
    <name evidence="6" type="ORF">JQS43_25065</name>
</gene>
<keyword evidence="2" id="KW-0813">Transport</keyword>
<dbReference type="InterPro" id="IPR003593">
    <property type="entry name" value="AAA+_ATPase"/>
</dbReference>
<dbReference type="InterPro" id="IPR050319">
    <property type="entry name" value="ABC_transp_ATP-bind"/>
</dbReference>
<dbReference type="InterPro" id="IPR003439">
    <property type="entry name" value="ABC_transporter-like_ATP-bd"/>
</dbReference>
<proteinExistence type="inferred from homology"/>
<dbReference type="InterPro" id="IPR027417">
    <property type="entry name" value="P-loop_NTPase"/>
</dbReference>
<evidence type="ECO:0000256" key="2">
    <source>
        <dbReference type="ARBA" id="ARBA00022448"/>
    </source>
</evidence>
<dbReference type="SUPFAM" id="SSF52540">
    <property type="entry name" value="P-loop containing nucleoside triphosphate hydrolases"/>
    <property type="match status" value="1"/>
</dbReference>
<dbReference type="Pfam" id="PF00005">
    <property type="entry name" value="ABC_tran"/>
    <property type="match status" value="1"/>
</dbReference>
<evidence type="ECO:0000259" key="5">
    <source>
        <dbReference type="PROSITE" id="PS50893"/>
    </source>
</evidence>
<comment type="similarity">
    <text evidence="1">Belongs to the ABC transporter superfamily.</text>
</comment>
<reference evidence="6" key="1">
    <citation type="submission" date="2021-02" db="EMBL/GenBank/DDBJ databases">
        <title>Natrosporangium hydrolyticum gen. nov., sp. nov, a haloalkaliphilic actinobacterium from a soda solonchak soil.</title>
        <authorList>
            <person name="Sorokin D.Y."/>
            <person name="Khijniak T.V."/>
            <person name="Zakharycheva A.P."/>
            <person name="Boueva O.V."/>
            <person name="Ariskina E.V."/>
            <person name="Hahnke R.L."/>
            <person name="Bunk B."/>
            <person name="Sproer C."/>
            <person name="Schumann P."/>
            <person name="Evtushenko L.I."/>
            <person name="Kublanov I.V."/>
        </authorList>
    </citation>
    <scope>NUCLEOTIDE SEQUENCE</scope>
    <source>
        <strain evidence="6">DSM 106523</strain>
    </source>
</reference>
<dbReference type="KEGG" id="nhy:JQS43_25065"/>
<dbReference type="Gene3D" id="3.40.50.300">
    <property type="entry name" value="P-loop containing nucleotide triphosphate hydrolases"/>
    <property type="match status" value="1"/>
</dbReference>
<protein>
    <submittedName>
        <fullName evidence="6">ATP-binding cassette domain-containing protein</fullName>
    </submittedName>
</protein>
<dbReference type="EMBL" id="CP070499">
    <property type="protein sequence ID" value="QSB14688.1"/>
    <property type="molecule type" value="Genomic_DNA"/>
</dbReference>
<keyword evidence="3" id="KW-0547">Nucleotide-binding</keyword>
<evidence type="ECO:0000313" key="7">
    <source>
        <dbReference type="Proteomes" id="UP000662857"/>
    </source>
</evidence>
<dbReference type="AlphaFoldDB" id="A0A895YLD9"/>
<evidence type="ECO:0000256" key="4">
    <source>
        <dbReference type="ARBA" id="ARBA00022840"/>
    </source>
</evidence>
<keyword evidence="4 6" id="KW-0067">ATP-binding</keyword>
<organism evidence="6 7">
    <name type="scientific">Natronosporangium hydrolyticum</name>
    <dbReference type="NCBI Taxonomy" id="2811111"/>
    <lineage>
        <taxon>Bacteria</taxon>
        <taxon>Bacillati</taxon>
        <taxon>Actinomycetota</taxon>
        <taxon>Actinomycetes</taxon>
        <taxon>Micromonosporales</taxon>
        <taxon>Micromonosporaceae</taxon>
        <taxon>Natronosporangium</taxon>
    </lineage>
</organism>
<dbReference type="Proteomes" id="UP000662857">
    <property type="component" value="Chromosome"/>
</dbReference>
<dbReference type="GO" id="GO:0005524">
    <property type="term" value="F:ATP binding"/>
    <property type="evidence" value="ECO:0007669"/>
    <property type="project" value="UniProtKB-KW"/>
</dbReference>
<name>A0A895YLD9_9ACTN</name>
<keyword evidence="7" id="KW-1185">Reference proteome</keyword>
<dbReference type="PANTHER" id="PTHR43776">
    <property type="entry name" value="TRANSPORT ATP-BINDING PROTEIN"/>
    <property type="match status" value="1"/>
</dbReference>
<evidence type="ECO:0000256" key="3">
    <source>
        <dbReference type="ARBA" id="ARBA00022741"/>
    </source>
</evidence>
<dbReference type="GO" id="GO:0016887">
    <property type="term" value="F:ATP hydrolysis activity"/>
    <property type="evidence" value="ECO:0007669"/>
    <property type="project" value="InterPro"/>
</dbReference>